<dbReference type="AlphaFoldDB" id="A0A0E1W409"/>
<evidence type="ECO:0000313" key="1">
    <source>
        <dbReference type="EMBL" id="EET04392.1"/>
    </source>
</evidence>
<organism evidence="1 2">
    <name type="scientific">Burkholderia pseudomallei 1710a</name>
    <dbReference type="NCBI Taxonomy" id="320371"/>
    <lineage>
        <taxon>Bacteria</taxon>
        <taxon>Pseudomonadati</taxon>
        <taxon>Pseudomonadota</taxon>
        <taxon>Betaproteobacteria</taxon>
        <taxon>Burkholderiales</taxon>
        <taxon>Burkholderiaceae</taxon>
        <taxon>Burkholderia</taxon>
        <taxon>pseudomallei group</taxon>
    </lineage>
</organism>
<dbReference type="Proteomes" id="UP000001812">
    <property type="component" value="Chromosome II"/>
</dbReference>
<evidence type="ECO:0000313" key="2">
    <source>
        <dbReference type="Proteomes" id="UP000001812"/>
    </source>
</evidence>
<sequence>MSGEAPSFGFAKSCGTEGGMCVMRGNRATSARSGGGVRCPVCGGARRRACRRDGIAAIRRDAMAIRPFPILRSFERNRAGRALRGWTVMLAKR</sequence>
<accession>A0A0E1W409</accession>
<protein>
    <submittedName>
        <fullName evidence="1">Uncharacterized protein</fullName>
    </submittedName>
</protein>
<dbReference type="EMBL" id="CM000833">
    <property type="protein sequence ID" value="EET04392.1"/>
    <property type="molecule type" value="Genomic_DNA"/>
</dbReference>
<gene>
    <name evidence="1" type="ORF">BURPS1710A_A1447</name>
</gene>
<reference evidence="2" key="1">
    <citation type="submission" date="2007-08" db="EMBL/GenBank/DDBJ databases">
        <title>Annotation of Burkholderia pseudomallei 1710a.</title>
        <authorList>
            <person name="Harkins D.M."/>
            <person name="DeShazer D."/>
            <person name="Woods D.E."/>
            <person name="Brinkac L.M."/>
            <person name="Brown K.A."/>
            <person name="Hung G.C."/>
            <person name="Tuanyok A."/>
            <person name="Zhang B."/>
            <person name="Nierman W.C."/>
        </authorList>
    </citation>
    <scope>NUCLEOTIDE SEQUENCE [LARGE SCALE GENOMIC DNA]</scope>
    <source>
        <strain evidence="2">1710a</strain>
    </source>
</reference>
<proteinExistence type="predicted"/>
<name>A0A0E1W409_BURPE</name>
<dbReference type="HOGENOM" id="CLU_192028_0_0_4"/>
<reference evidence="1 2" key="2">
    <citation type="submission" date="2009-05" db="EMBL/GenBank/DDBJ databases">
        <authorList>
            <person name="Harkins D.M."/>
            <person name="DeShazer D."/>
            <person name="Woods D.E."/>
            <person name="Brinkac L.M."/>
            <person name="Brown K.A."/>
            <person name="Hung G.C."/>
            <person name="Tuanyok A."/>
            <person name="Zhang B."/>
            <person name="Nierman W.C."/>
        </authorList>
    </citation>
    <scope>NUCLEOTIDE SEQUENCE [LARGE SCALE GENOMIC DNA]</scope>
    <source>
        <strain evidence="1 2">1710a</strain>
    </source>
</reference>